<evidence type="ECO:0000256" key="2">
    <source>
        <dbReference type="ARBA" id="ARBA00022472"/>
    </source>
</evidence>
<feature type="region of interest" description="Disordered" evidence="4">
    <location>
        <begin position="1"/>
        <end position="21"/>
    </location>
</feature>
<comment type="similarity">
    <text evidence="1">Belongs to the mTERF family.</text>
</comment>
<keyword evidence="2" id="KW-0806">Transcription termination</keyword>
<dbReference type="InterPro" id="IPR038538">
    <property type="entry name" value="MTERF_sf"/>
</dbReference>
<feature type="compositionally biased region" description="Gly residues" evidence="4">
    <location>
        <begin position="245"/>
        <end position="260"/>
    </location>
</feature>
<sequence length="270" mass="29311">MHGVVQHRITLQSSSQRPQRGLVATRASTTHATIYKARRHSGNLQLQHLTYELVNALALPAEPAPVDLQRWSKNIDVLYDVHGAGGADRVRRALLANPSLLSADLELWHSFFVAGFGLPPDCFAKLASDCPLLLAEGDVFTAGSCMLFFKSMGWRNKDIAQRIIGYYPRLLLLDVARDIDPVIRFLEGMDCRGGDLKLLVWEFPRIFDKDYRRHVRKFQYLGMYGLSIHRNGGAAAGTNAAGGVSAAGGGGGEGPRGASGGSTLLAPSGR</sequence>
<evidence type="ECO:0000256" key="1">
    <source>
        <dbReference type="ARBA" id="ARBA00007692"/>
    </source>
</evidence>
<dbReference type="Pfam" id="PF02536">
    <property type="entry name" value="mTERF"/>
    <property type="match status" value="1"/>
</dbReference>
<feature type="compositionally biased region" description="Polar residues" evidence="4">
    <location>
        <begin position="9"/>
        <end position="18"/>
    </location>
</feature>
<keyword evidence="6" id="KW-1185">Reference proteome</keyword>
<dbReference type="GO" id="GO:0006353">
    <property type="term" value="P:DNA-templated transcription termination"/>
    <property type="evidence" value="ECO:0007669"/>
    <property type="project" value="UniProtKB-KW"/>
</dbReference>
<proteinExistence type="inferred from homology"/>
<protein>
    <submittedName>
        <fullName evidence="5">Uncharacterized protein</fullName>
    </submittedName>
</protein>
<gene>
    <name evidence="5" type="primary">PLESTBF000307</name>
    <name evidence="5" type="ORF">PLESTB_000629600</name>
</gene>
<reference evidence="5 6" key="1">
    <citation type="journal article" date="2023" name="Commun. Biol.">
        <title>Reorganization of the ancestral sex-determining regions during the evolution of trioecy in Pleodorina starrii.</title>
        <authorList>
            <person name="Takahashi K."/>
            <person name="Suzuki S."/>
            <person name="Kawai-Toyooka H."/>
            <person name="Yamamoto K."/>
            <person name="Hamaji T."/>
            <person name="Ootsuki R."/>
            <person name="Yamaguchi H."/>
            <person name="Kawachi M."/>
            <person name="Higashiyama T."/>
            <person name="Nozaki H."/>
        </authorList>
    </citation>
    <scope>NUCLEOTIDE SEQUENCE [LARGE SCALE GENOMIC DNA]</scope>
    <source>
        <strain evidence="5 6">NIES-4479</strain>
    </source>
</reference>
<evidence type="ECO:0000313" key="5">
    <source>
        <dbReference type="EMBL" id="GLC52442.1"/>
    </source>
</evidence>
<keyword evidence="3" id="KW-0809">Transit peptide</keyword>
<comment type="caution">
    <text evidence="5">The sequence shown here is derived from an EMBL/GenBank/DDBJ whole genome shotgun (WGS) entry which is preliminary data.</text>
</comment>
<evidence type="ECO:0000256" key="4">
    <source>
        <dbReference type="SAM" id="MobiDB-lite"/>
    </source>
</evidence>
<dbReference type="Proteomes" id="UP001165080">
    <property type="component" value="Unassembled WGS sequence"/>
</dbReference>
<dbReference type="Gene3D" id="1.25.70.10">
    <property type="entry name" value="Transcription termination factor 3, mitochondrial"/>
    <property type="match status" value="1"/>
</dbReference>
<keyword evidence="2" id="KW-0804">Transcription</keyword>
<dbReference type="EMBL" id="BRXU01000006">
    <property type="protein sequence ID" value="GLC52442.1"/>
    <property type="molecule type" value="Genomic_DNA"/>
</dbReference>
<dbReference type="AlphaFoldDB" id="A0A9W6BHU4"/>
<organism evidence="5 6">
    <name type="scientific">Pleodorina starrii</name>
    <dbReference type="NCBI Taxonomy" id="330485"/>
    <lineage>
        <taxon>Eukaryota</taxon>
        <taxon>Viridiplantae</taxon>
        <taxon>Chlorophyta</taxon>
        <taxon>core chlorophytes</taxon>
        <taxon>Chlorophyceae</taxon>
        <taxon>CS clade</taxon>
        <taxon>Chlamydomonadales</taxon>
        <taxon>Volvocaceae</taxon>
        <taxon>Pleodorina</taxon>
    </lineage>
</organism>
<evidence type="ECO:0000313" key="6">
    <source>
        <dbReference type="Proteomes" id="UP001165080"/>
    </source>
</evidence>
<accession>A0A9W6BHU4</accession>
<dbReference type="SMART" id="SM00733">
    <property type="entry name" value="Mterf"/>
    <property type="match status" value="3"/>
</dbReference>
<keyword evidence="2" id="KW-0805">Transcription regulation</keyword>
<feature type="region of interest" description="Disordered" evidence="4">
    <location>
        <begin position="245"/>
        <end position="270"/>
    </location>
</feature>
<evidence type="ECO:0000256" key="3">
    <source>
        <dbReference type="ARBA" id="ARBA00022946"/>
    </source>
</evidence>
<name>A0A9W6BHU4_9CHLO</name>
<dbReference type="GO" id="GO:0003676">
    <property type="term" value="F:nucleic acid binding"/>
    <property type="evidence" value="ECO:0007669"/>
    <property type="project" value="InterPro"/>
</dbReference>
<dbReference type="InterPro" id="IPR003690">
    <property type="entry name" value="MTERF"/>
</dbReference>